<name>A0A3D8Y9F7_9BACT</name>
<organism evidence="2 3">
    <name type="scientific">Dyadobacter luteus</name>
    <dbReference type="NCBI Taxonomy" id="2259619"/>
    <lineage>
        <taxon>Bacteria</taxon>
        <taxon>Pseudomonadati</taxon>
        <taxon>Bacteroidota</taxon>
        <taxon>Cytophagia</taxon>
        <taxon>Cytophagales</taxon>
        <taxon>Spirosomataceae</taxon>
        <taxon>Dyadobacter</taxon>
    </lineage>
</organism>
<keyword evidence="3" id="KW-1185">Reference proteome</keyword>
<protein>
    <submittedName>
        <fullName evidence="2">Uncharacterized protein</fullName>
    </submittedName>
</protein>
<gene>
    <name evidence="2" type="ORF">DSL64_21530</name>
</gene>
<feature type="chain" id="PRO_5017741963" evidence="1">
    <location>
        <begin position="24"/>
        <end position="82"/>
    </location>
</feature>
<dbReference type="RefSeq" id="WP_115833008.1">
    <property type="nucleotide sequence ID" value="NZ_QNUL01000022.1"/>
</dbReference>
<evidence type="ECO:0000256" key="1">
    <source>
        <dbReference type="SAM" id="SignalP"/>
    </source>
</evidence>
<dbReference type="OrthoDB" id="9926374at2"/>
<keyword evidence="1" id="KW-0732">Signal</keyword>
<evidence type="ECO:0000313" key="3">
    <source>
        <dbReference type="Proteomes" id="UP000256373"/>
    </source>
</evidence>
<dbReference type="Proteomes" id="UP000256373">
    <property type="component" value="Unassembled WGS sequence"/>
</dbReference>
<dbReference type="AlphaFoldDB" id="A0A3D8Y9F7"/>
<sequence length="82" mass="8799">MKKLRIDFMFAAALILGGGLAVANDAMTNVPNVYNATPDGPSETWTPLPAGGIECEEHEEINCKAFRNSEGALSDFEKGRAQ</sequence>
<proteinExistence type="predicted"/>
<reference evidence="2 3" key="1">
    <citation type="submission" date="2018-07" db="EMBL/GenBank/DDBJ databases">
        <title>Dyadobacter roseus sp. nov., isolated from rose rhizosphere soil.</title>
        <authorList>
            <person name="Chen L."/>
        </authorList>
    </citation>
    <scope>NUCLEOTIDE SEQUENCE [LARGE SCALE GENOMIC DNA]</scope>
    <source>
        <strain evidence="2 3">RS19</strain>
    </source>
</reference>
<dbReference type="EMBL" id="QNUL01000022">
    <property type="protein sequence ID" value="REA58192.1"/>
    <property type="molecule type" value="Genomic_DNA"/>
</dbReference>
<evidence type="ECO:0000313" key="2">
    <source>
        <dbReference type="EMBL" id="REA58192.1"/>
    </source>
</evidence>
<comment type="caution">
    <text evidence="2">The sequence shown here is derived from an EMBL/GenBank/DDBJ whole genome shotgun (WGS) entry which is preliminary data.</text>
</comment>
<accession>A0A3D8Y9F7</accession>
<feature type="signal peptide" evidence="1">
    <location>
        <begin position="1"/>
        <end position="23"/>
    </location>
</feature>